<dbReference type="InterPro" id="IPR017452">
    <property type="entry name" value="GPCR_Rhodpsn_7TM"/>
</dbReference>
<reference evidence="10" key="1">
    <citation type="journal article" date="2007" name="Science">
        <title>Draft genome of the filarial nematode parasite Brugia malayi.</title>
        <authorList>
            <person name="Ghedin E."/>
            <person name="Wang S."/>
            <person name="Spiro D."/>
            <person name="Caler E."/>
            <person name="Zhao Q."/>
            <person name="Crabtree J."/>
            <person name="Allen J.E."/>
            <person name="Delcher A.L."/>
            <person name="Guiliano D.B."/>
            <person name="Miranda-Saavedra D."/>
            <person name="Angiuoli S.V."/>
            <person name="Creasy T."/>
            <person name="Amedeo P."/>
            <person name="Haas B."/>
            <person name="El-Sayed N.M."/>
            <person name="Wortman J.R."/>
            <person name="Feldblyum T."/>
            <person name="Tallon L."/>
            <person name="Schatz M."/>
            <person name="Shumway M."/>
            <person name="Koo H."/>
            <person name="Salzberg S.L."/>
            <person name="Schobel S."/>
            <person name="Pertea M."/>
            <person name="Pop M."/>
            <person name="White O."/>
            <person name="Barton G.J."/>
            <person name="Carlow C.K."/>
            <person name="Crawford M.J."/>
            <person name="Daub J."/>
            <person name="Dimmic M.W."/>
            <person name="Estes C.F."/>
            <person name="Foster J.M."/>
            <person name="Ganatra M."/>
            <person name="Gregory W.F."/>
            <person name="Johnson N.M."/>
            <person name="Jin J."/>
            <person name="Komuniecki R."/>
            <person name="Korf I."/>
            <person name="Kumar S."/>
            <person name="Laney S."/>
            <person name="Li B.W."/>
            <person name="Li W."/>
            <person name="Lindblom T.H."/>
            <person name="Lustigman S."/>
            <person name="Ma D."/>
            <person name="Maina C.V."/>
            <person name="Martin D.M."/>
            <person name="McCarter J.P."/>
            <person name="McReynolds L."/>
            <person name="Mitreva M."/>
            <person name="Nutman T.B."/>
            <person name="Parkinson J."/>
            <person name="Peregrin-Alvarez J.M."/>
            <person name="Poole C."/>
            <person name="Ren Q."/>
            <person name="Saunders L."/>
            <person name="Sluder A.E."/>
            <person name="Smith K."/>
            <person name="Stanke M."/>
            <person name="Unnasch T.R."/>
            <person name="Ware J."/>
            <person name="Wei A.D."/>
            <person name="Weil G."/>
            <person name="Williams D.J."/>
            <person name="Zhang Y."/>
            <person name="Williams S.A."/>
            <person name="Fraser-Liggett C."/>
            <person name="Slatko B."/>
            <person name="Blaxter M.L."/>
            <person name="Scott A.L."/>
        </authorList>
    </citation>
    <scope>NUCLEOTIDE SEQUENCE</scope>
    <source>
        <strain evidence="10">FR3</strain>
    </source>
</reference>
<evidence type="ECO:0000256" key="7">
    <source>
        <dbReference type="ARBA" id="ARBA00023224"/>
    </source>
</evidence>
<accession>A0A0H5S144</accession>
<keyword evidence="6" id="KW-0675">Receptor</keyword>
<dbReference type="PROSITE" id="PS50262">
    <property type="entry name" value="G_PROTEIN_RECEP_F1_2"/>
    <property type="match status" value="1"/>
</dbReference>
<keyword evidence="5 8" id="KW-0472">Membrane</keyword>
<feature type="transmembrane region" description="Helical" evidence="8">
    <location>
        <begin position="48"/>
        <end position="70"/>
    </location>
</feature>
<dbReference type="GO" id="GO:0004930">
    <property type="term" value="F:G protein-coupled receptor activity"/>
    <property type="evidence" value="ECO:0007669"/>
    <property type="project" value="UniProtKB-KW"/>
</dbReference>
<gene>
    <name evidence="10" type="primary">Bma-npr-11</name>
    <name evidence="10" type="ORF">BM_Bm2379</name>
</gene>
<evidence type="ECO:0000256" key="1">
    <source>
        <dbReference type="ARBA" id="ARBA00004141"/>
    </source>
</evidence>
<comment type="subcellular location">
    <subcellularLocation>
        <location evidence="1">Membrane</location>
        <topology evidence="1">Multi-pass membrane protein</topology>
    </subcellularLocation>
</comment>
<feature type="domain" description="G-protein coupled receptors family 1 profile" evidence="9">
    <location>
        <begin position="1"/>
        <end position="67"/>
    </location>
</feature>
<organism evidence="10">
    <name type="scientific">Brugia malayi</name>
    <name type="common">Filarial nematode worm</name>
    <dbReference type="NCBI Taxonomy" id="6279"/>
    <lineage>
        <taxon>Eukaryota</taxon>
        <taxon>Metazoa</taxon>
        <taxon>Ecdysozoa</taxon>
        <taxon>Nematoda</taxon>
        <taxon>Chromadorea</taxon>
        <taxon>Rhabditida</taxon>
        <taxon>Spirurina</taxon>
        <taxon>Spiruromorpha</taxon>
        <taxon>Filarioidea</taxon>
        <taxon>Onchocercidae</taxon>
        <taxon>Brugia</taxon>
    </lineage>
</organism>
<dbReference type="PRINTS" id="PR00237">
    <property type="entry name" value="GPCRRHODOPSN"/>
</dbReference>
<keyword evidence="2 8" id="KW-0812">Transmembrane</keyword>
<evidence type="ECO:0000313" key="10">
    <source>
        <dbReference type="EMBL" id="CRZ22442.1"/>
    </source>
</evidence>
<feature type="transmembrane region" description="Helical" evidence="8">
    <location>
        <begin position="12"/>
        <end position="36"/>
    </location>
</feature>
<dbReference type="GO" id="GO:0016020">
    <property type="term" value="C:membrane"/>
    <property type="evidence" value="ECO:0007669"/>
    <property type="project" value="UniProtKB-SubCell"/>
</dbReference>
<evidence type="ECO:0000256" key="2">
    <source>
        <dbReference type="ARBA" id="ARBA00022692"/>
    </source>
</evidence>
<evidence type="ECO:0000256" key="8">
    <source>
        <dbReference type="SAM" id="Phobius"/>
    </source>
</evidence>
<evidence type="ECO:0000256" key="4">
    <source>
        <dbReference type="ARBA" id="ARBA00023040"/>
    </source>
</evidence>
<proteinExistence type="predicted"/>
<dbReference type="PANTHER" id="PTHR24235:SF12">
    <property type="entry name" value="G-PROTEIN COUPLED RECEPTORS FAMILY 1 PROFILE DOMAIN-CONTAINING PROTEIN"/>
    <property type="match status" value="1"/>
</dbReference>
<dbReference type="Gene3D" id="1.20.1070.10">
    <property type="entry name" value="Rhodopsin 7-helix transmembrane proteins"/>
    <property type="match status" value="1"/>
</dbReference>
<dbReference type="EMBL" id="LN856451">
    <property type="protein sequence ID" value="CRZ22442.1"/>
    <property type="molecule type" value="Genomic_DNA"/>
</dbReference>
<dbReference type="SUPFAM" id="SSF81321">
    <property type="entry name" value="Family A G protein-coupled receptor-like"/>
    <property type="match status" value="1"/>
</dbReference>
<evidence type="ECO:0000256" key="5">
    <source>
        <dbReference type="ARBA" id="ARBA00023136"/>
    </source>
</evidence>
<dbReference type="OMA" id="WITPARN"/>
<evidence type="ECO:0000259" key="9">
    <source>
        <dbReference type="PROSITE" id="PS50262"/>
    </source>
</evidence>
<keyword evidence="4" id="KW-0297">G-protein coupled receptor</keyword>
<keyword evidence="7" id="KW-0807">Transducer</keyword>
<dbReference type="PANTHER" id="PTHR24235">
    <property type="entry name" value="NEUROPEPTIDE Y RECEPTOR"/>
    <property type="match status" value="1"/>
</dbReference>
<dbReference type="AlphaFoldDB" id="A0A0H5S144"/>
<keyword evidence="3 8" id="KW-1133">Transmembrane helix</keyword>
<dbReference type="Pfam" id="PF00001">
    <property type="entry name" value="7tm_1"/>
    <property type="match status" value="1"/>
</dbReference>
<sequence length="145" mass="16457">MYRSVAGRQRRTHLLLICVVIVFAVAWLPLNVFHVLNTFGIVEFSVPLFAICHLIAMGSACLNPVSYAFFNQNFRQQFIMFYEAAIRKNLQIFGWITAVRNMRDGVKYSRSAKSVITTSAINAQLVGRGDNDEKSEEAKIDLNDH</sequence>
<evidence type="ECO:0000256" key="3">
    <source>
        <dbReference type="ARBA" id="ARBA00022989"/>
    </source>
</evidence>
<name>A0A0H5S144_BRUMA</name>
<dbReference type="InterPro" id="IPR000276">
    <property type="entry name" value="GPCR_Rhodpsn"/>
</dbReference>
<evidence type="ECO:0000256" key="6">
    <source>
        <dbReference type="ARBA" id="ARBA00023170"/>
    </source>
</evidence>
<reference evidence="10" key="2">
    <citation type="submission" date="2012-12" db="EMBL/GenBank/DDBJ databases">
        <authorList>
            <person name="Gao Y.W."/>
            <person name="Fan S.T."/>
            <person name="Sun H.T."/>
            <person name="Wang Z."/>
            <person name="Gao X.L."/>
            <person name="Li Y.G."/>
            <person name="Wang T.C."/>
            <person name="Zhang K."/>
            <person name="Xu W.W."/>
            <person name="Yu Z.J."/>
            <person name="Xia X.Z."/>
        </authorList>
    </citation>
    <scope>NUCLEOTIDE SEQUENCE</scope>
    <source>
        <strain evidence="10">FR3</strain>
    </source>
</reference>
<protein>
    <submittedName>
        <fullName evidence="10">BMA-NPR-11</fullName>
    </submittedName>
</protein>